<feature type="region of interest" description="Disordered" evidence="1">
    <location>
        <begin position="40"/>
        <end position="70"/>
    </location>
</feature>
<reference evidence="2" key="1">
    <citation type="submission" date="2021-02" db="EMBL/GenBank/DDBJ databases">
        <authorList>
            <person name="Dougan E. K."/>
            <person name="Rhodes N."/>
            <person name="Thang M."/>
            <person name="Chan C."/>
        </authorList>
    </citation>
    <scope>NUCLEOTIDE SEQUENCE</scope>
</reference>
<organism evidence="2 3">
    <name type="scientific">Symbiodinium necroappetens</name>
    <dbReference type="NCBI Taxonomy" id="1628268"/>
    <lineage>
        <taxon>Eukaryota</taxon>
        <taxon>Sar</taxon>
        <taxon>Alveolata</taxon>
        <taxon>Dinophyceae</taxon>
        <taxon>Suessiales</taxon>
        <taxon>Symbiodiniaceae</taxon>
        <taxon>Symbiodinium</taxon>
    </lineage>
</organism>
<protein>
    <submittedName>
        <fullName evidence="2">Uncharacterized protein</fullName>
    </submittedName>
</protein>
<name>A0A813CBZ7_9DINO</name>
<dbReference type="Proteomes" id="UP000601435">
    <property type="component" value="Unassembled WGS sequence"/>
</dbReference>
<feature type="non-terminal residue" evidence="2">
    <location>
        <position position="1"/>
    </location>
</feature>
<gene>
    <name evidence="2" type="ORF">SNEC2469_LOCUS34339</name>
</gene>
<dbReference type="AlphaFoldDB" id="A0A813CBZ7"/>
<evidence type="ECO:0000313" key="2">
    <source>
        <dbReference type="EMBL" id="CAE7941596.1"/>
    </source>
</evidence>
<keyword evidence="3" id="KW-1185">Reference proteome</keyword>
<sequence length="257" mass="28622">VTKPFERERKHGRRFLTWKHKPDYLNSKLLQVMDAQDATAEQDRASCSHHGMQNGVLPEEAPQSTNNPNVHDPAPTTTAAEFLSRAIPAAAEPDMVEPAYETIPDSGSSASGRGASYAGIVDNDEGISSSVHRGFKQKYNVRWKSICRGTRAKLAFSLGYKLQVNLKGMFSYLKVVLKTYLKHPAVLQGVVQFYHQVSILVYMAPGASAKATYSEYPGLILKQAMAGLRTMKIVFSAIRRLAFRIRSHRQSPTKIRE</sequence>
<evidence type="ECO:0000256" key="1">
    <source>
        <dbReference type="SAM" id="MobiDB-lite"/>
    </source>
</evidence>
<accession>A0A813CBZ7</accession>
<evidence type="ECO:0000313" key="3">
    <source>
        <dbReference type="Proteomes" id="UP000601435"/>
    </source>
</evidence>
<proteinExistence type="predicted"/>
<dbReference type="EMBL" id="CAJNJA010094375">
    <property type="protein sequence ID" value="CAE7941596.1"/>
    <property type="molecule type" value="Genomic_DNA"/>
</dbReference>
<comment type="caution">
    <text evidence="2">The sequence shown here is derived from an EMBL/GenBank/DDBJ whole genome shotgun (WGS) entry which is preliminary data.</text>
</comment>
<dbReference type="OrthoDB" id="10643691at2759"/>